<evidence type="ECO:0000256" key="7">
    <source>
        <dbReference type="SAM" id="Phobius"/>
    </source>
</evidence>
<comment type="subcellular location">
    <subcellularLocation>
        <location evidence="1">Endomembrane system</location>
        <topology evidence="1">Multi-pass membrane protein</topology>
    </subcellularLocation>
</comment>
<dbReference type="Proteomes" id="UP000536835">
    <property type="component" value="Unassembled WGS sequence"/>
</dbReference>
<organism evidence="9 10">
    <name type="scientific">Parvularcula mediterranea</name>
    <dbReference type="NCBI Taxonomy" id="2732508"/>
    <lineage>
        <taxon>Bacteria</taxon>
        <taxon>Pseudomonadati</taxon>
        <taxon>Pseudomonadota</taxon>
        <taxon>Alphaproteobacteria</taxon>
        <taxon>Parvularculales</taxon>
        <taxon>Parvularculaceae</taxon>
        <taxon>Parvularcula</taxon>
    </lineage>
</organism>
<dbReference type="PANTHER" id="PTHR23514">
    <property type="entry name" value="BYPASS OF STOP CODON PROTEIN 6"/>
    <property type="match status" value="1"/>
</dbReference>
<keyword evidence="5 7" id="KW-1133">Transmembrane helix</keyword>
<dbReference type="Pfam" id="PF07690">
    <property type="entry name" value="MFS_1"/>
    <property type="match status" value="1"/>
</dbReference>
<dbReference type="GO" id="GO:0016020">
    <property type="term" value="C:membrane"/>
    <property type="evidence" value="ECO:0007669"/>
    <property type="project" value="InterPro"/>
</dbReference>
<dbReference type="GO" id="GO:0022857">
    <property type="term" value="F:transmembrane transporter activity"/>
    <property type="evidence" value="ECO:0007669"/>
    <property type="project" value="InterPro"/>
</dbReference>
<feature type="transmembrane region" description="Helical" evidence="7">
    <location>
        <begin position="106"/>
        <end position="132"/>
    </location>
</feature>
<dbReference type="InterPro" id="IPR005829">
    <property type="entry name" value="Sugar_transporter_CS"/>
</dbReference>
<dbReference type="PROSITE" id="PS50850">
    <property type="entry name" value="MFS"/>
    <property type="match status" value="1"/>
</dbReference>
<sequence>MSQTSAHTLPAATYGVVTALVFAMFFMFGMTTDAVGEIISIARGELGITNTEAAAFHWATMIAIALSGVTLGFLSDSIGRKRTIVIGLALYGVASALFFAGSSFQLYTVLLFISGFAIGIFKTAGLAVIGDISSSTDDHTKKMNAVEGFFGVGAIAGPALVVYLDHSGASWRWLYIVAAALCAVMIVAMSRATFPPTVQSEKSEAGLGHTLRLMRSPYAFGFSMMIALYVASEVAIFVWLPTFLDGFEASGMTAFFAAYAVMIFFVLRAAGRFLGVFVLNLLDWKIVLVLFTGLIFACFAGSMVGGQVWAVYLLPLSGLFMSMIYPTLNSKAISCYPKVDHGAVAGVTLFFTAAAAALAPLAMAFASDRFGGGDLKVGFGLATGFALLLFAGTLFNLIRDPAGKALREANESEY</sequence>
<keyword evidence="3" id="KW-0813">Transport</keyword>
<feature type="transmembrane region" description="Helical" evidence="7">
    <location>
        <begin position="144"/>
        <end position="164"/>
    </location>
</feature>
<dbReference type="InterPro" id="IPR036259">
    <property type="entry name" value="MFS_trans_sf"/>
</dbReference>
<evidence type="ECO:0000256" key="2">
    <source>
        <dbReference type="ARBA" id="ARBA00008335"/>
    </source>
</evidence>
<name>A0A7Y3RLE8_9PROT</name>
<evidence type="ECO:0000313" key="9">
    <source>
        <dbReference type="EMBL" id="NNU16228.1"/>
    </source>
</evidence>
<feature type="transmembrane region" description="Helical" evidence="7">
    <location>
        <begin position="377"/>
        <end position="398"/>
    </location>
</feature>
<comment type="caution">
    <text evidence="9">The sequence shown here is derived from an EMBL/GenBank/DDBJ whole genome shotgun (WGS) entry which is preliminary data.</text>
</comment>
<dbReference type="SUPFAM" id="SSF103473">
    <property type="entry name" value="MFS general substrate transporter"/>
    <property type="match status" value="1"/>
</dbReference>
<proteinExistence type="inferred from homology"/>
<evidence type="ECO:0000259" key="8">
    <source>
        <dbReference type="PROSITE" id="PS50850"/>
    </source>
</evidence>
<keyword evidence="4 7" id="KW-0812">Transmembrane</keyword>
<evidence type="ECO:0000256" key="3">
    <source>
        <dbReference type="ARBA" id="ARBA00022448"/>
    </source>
</evidence>
<feature type="transmembrane region" description="Helical" evidence="7">
    <location>
        <begin position="83"/>
        <end position="100"/>
    </location>
</feature>
<evidence type="ECO:0000313" key="10">
    <source>
        <dbReference type="Proteomes" id="UP000536835"/>
    </source>
</evidence>
<keyword evidence="6 7" id="KW-0472">Membrane</keyword>
<feature type="transmembrane region" description="Helical" evidence="7">
    <location>
        <begin position="12"/>
        <end position="35"/>
    </location>
</feature>
<evidence type="ECO:0000256" key="6">
    <source>
        <dbReference type="ARBA" id="ARBA00023136"/>
    </source>
</evidence>
<feature type="transmembrane region" description="Helical" evidence="7">
    <location>
        <begin position="218"/>
        <end position="240"/>
    </location>
</feature>
<dbReference type="InterPro" id="IPR020846">
    <property type="entry name" value="MFS_dom"/>
</dbReference>
<feature type="domain" description="Major facilitator superfamily (MFS) profile" evidence="8">
    <location>
        <begin position="17"/>
        <end position="404"/>
    </location>
</feature>
<keyword evidence="10" id="KW-1185">Reference proteome</keyword>
<feature type="transmembrane region" description="Helical" evidence="7">
    <location>
        <begin position="340"/>
        <end position="365"/>
    </location>
</feature>
<protein>
    <submittedName>
        <fullName evidence="9">MFS transporter</fullName>
    </submittedName>
</protein>
<evidence type="ECO:0000256" key="5">
    <source>
        <dbReference type="ARBA" id="ARBA00022989"/>
    </source>
</evidence>
<dbReference type="InterPro" id="IPR051788">
    <property type="entry name" value="MFS_Transporter"/>
</dbReference>
<dbReference type="InterPro" id="IPR011701">
    <property type="entry name" value="MFS"/>
</dbReference>
<gene>
    <name evidence="9" type="ORF">HK107_07835</name>
</gene>
<dbReference type="RefSeq" id="WP_173198290.1">
    <property type="nucleotide sequence ID" value="NZ_JABFCX010000002.1"/>
</dbReference>
<comment type="similarity">
    <text evidence="2">Belongs to the major facilitator superfamily.</text>
</comment>
<feature type="transmembrane region" description="Helical" evidence="7">
    <location>
        <begin position="170"/>
        <end position="189"/>
    </location>
</feature>
<reference evidence="9 10" key="1">
    <citation type="submission" date="2020-05" db="EMBL/GenBank/DDBJ databases">
        <title>Parvularcula mediterraneae sp. nov., isolated from polypropylene straw from shallow seawater of the seashore of Laganas in Zakynthos island, Greece.</title>
        <authorList>
            <person name="Szabo I."/>
            <person name="Al-Omari J."/>
            <person name="Rado J."/>
            <person name="Szerdahelyi G.S."/>
        </authorList>
    </citation>
    <scope>NUCLEOTIDE SEQUENCE [LARGE SCALE GENOMIC DNA]</scope>
    <source>
        <strain evidence="9 10">ZS-1/3</strain>
    </source>
</reference>
<dbReference type="Gene3D" id="1.20.1250.20">
    <property type="entry name" value="MFS general substrate transporter like domains"/>
    <property type="match status" value="2"/>
</dbReference>
<feature type="transmembrane region" description="Helical" evidence="7">
    <location>
        <begin position="55"/>
        <end position="74"/>
    </location>
</feature>
<feature type="transmembrane region" description="Helical" evidence="7">
    <location>
        <begin position="252"/>
        <end position="270"/>
    </location>
</feature>
<feature type="transmembrane region" description="Helical" evidence="7">
    <location>
        <begin position="282"/>
        <end position="303"/>
    </location>
</feature>
<dbReference type="GO" id="GO:0012505">
    <property type="term" value="C:endomembrane system"/>
    <property type="evidence" value="ECO:0007669"/>
    <property type="project" value="UniProtKB-SubCell"/>
</dbReference>
<dbReference type="EMBL" id="JABFCX010000002">
    <property type="protein sequence ID" value="NNU16228.1"/>
    <property type="molecule type" value="Genomic_DNA"/>
</dbReference>
<evidence type="ECO:0000256" key="1">
    <source>
        <dbReference type="ARBA" id="ARBA00004127"/>
    </source>
</evidence>
<evidence type="ECO:0000256" key="4">
    <source>
        <dbReference type="ARBA" id="ARBA00022692"/>
    </source>
</evidence>
<dbReference type="PANTHER" id="PTHR23514:SF3">
    <property type="entry name" value="BYPASS OF STOP CODON PROTEIN 6"/>
    <property type="match status" value="1"/>
</dbReference>
<dbReference type="AlphaFoldDB" id="A0A7Y3RLE8"/>
<feature type="transmembrane region" description="Helical" evidence="7">
    <location>
        <begin position="309"/>
        <end position="328"/>
    </location>
</feature>
<accession>A0A7Y3RLE8</accession>
<dbReference type="PROSITE" id="PS00216">
    <property type="entry name" value="SUGAR_TRANSPORT_1"/>
    <property type="match status" value="1"/>
</dbReference>